<dbReference type="InterPro" id="IPR031335">
    <property type="entry name" value="Glyco_hydro_63_C"/>
</dbReference>
<evidence type="ECO:0000256" key="2">
    <source>
        <dbReference type="ARBA" id="ARBA00010833"/>
    </source>
</evidence>
<dbReference type="InterPro" id="IPR004888">
    <property type="entry name" value="Glycoside_hydrolase_63"/>
</dbReference>
<dbReference type="Gene3D" id="1.50.10.10">
    <property type="match status" value="1"/>
</dbReference>
<feature type="domain" description="Glycosyl hydrolase family 63 C-terminal" evidence="13">
    <location>
        <begin position="377"/>
        <end position="921"/>
    </location>
</feature>
<evidence type="ECO:0000256" key="12">
    <source>
        <dbReference type="RuleBase" id="RU368089"/>
    </source>
</evidence>
<evidence type="ECO:0000256" key="7">
    <source>
        <dbReference type="ARBA" id="ARBA00022989"/>
    </source>
</evidence>
<keyword evidence="10 12" id="KW-0326">Glycosidase</keyword>
<comment type="similarity">
    <text evidence="2 12">Belongs to the glycosyl hydrolase 63 family.</text>
</comment>
<sequence>MGFFDWYRGIRSVMAADEMRGNHVYAITAFVAALVAVYTTLYGYYIEPSTSTLSSTSAPLDTESLHAWTRATSRSLVWGTYRPGLYFGLRSRAVPNFVSAGLLWTSQLDDVSQLRHECRQEDQLQRYGWLEHDGTSYGRQRIEDQFNRLDLTTSYVRVQTETVQGWGVRVDAAPLMPRDEKLRRRQVPSQNKVSLFFYVDLGCEDESLDASCRYELQNLVQVTAEPILLPCGQEEQDVECVQMVVASDGLDETMTADVAPGLAFQMHVQLKTRQAVRGVQLHYAGLKDTNVINVKEKLVSLARRPDGEEEAVENWQVDKEIYLDDHIEEGSTLVVVQAIVDVDVATFEAGDITLDVLFNEAAASLTGADVAKTAIDDVVTEKLAESSQRFTDKFEESFRLSTKTWPMHDEDDDISDDESAFNESLTTFAKAAFSNLIGGTGYFYGSSLVQHDSEKPDVVESSMTPLLTAVPSRSFFPRGFIWDEGFHQLGVSVFDDRVTRDVIAHWLNLMEEDGYIAREQILGQDARRRVPAEFLIQHAEHANPPTLLLALEKIVQRCSNATLDHELQEFVRTAFPFLKRWYNWFLATQYGPHSDSFRWRGRRLNDGKLISNTLSSGLDDYPRASLPSENEMHVDLLSWMIRASNIMAHLADFLGQDSDIHYFEANRAHYFAGLDKHHWNEEAQSYFDVGEHSEDGSIEYQVAVRCRNDQGKVADATASKALVQAKEVKCPASHPHFMFPLGDGRGGLQMLPVFIPRTTKLQHVKHVGYVSVFPLLLKLLPPDSPKLLALLQQIIDPAQLWSPFGLRSLSTQDQFFEQENAPGDNPYWRGAIWMNVNYLALDALHHYAQPITGSPYQLEFQKAYTALRVNVIANVYREYERTGYLWEQYSGDIHGRQQYGRGQRCHPFSGWTALVVNIMAEMY</sequence>
<dbReference type="SUPFAM" id="SSF48208">
    <property type="entry name" value="Six-hairpin glycosidases"/>
    <property type="match status" value="1"/>
</dbReference>
<evidence type="ECO:0000256" key="8">
    <source>
        <dbReference type="ARBA" id="ARBA00023136"/>
    </source>
</evidence>
<feature type="transmembrane region" description="Helical" evidence="12">
    <location>
        <begin position="24"/>
        <end position="45"/>
    </location>
</feature>
<dbReference type="HOGENOM" id="CLU_007380_1_0_1"/>
<keyword evidence="4 12" id="KW-0378">Hydrolase</keyword>
<evidence type="ECO:0000256" key="3">
    <source>
        <dbReference type="ARBA" id="ARBA00022692"/>
    </source>
</evidence>
<dbReference type="InterPro" id="IPR038518">
    <property type="entry name" value="Glyco_hydro_63N_sf"/>
</dbReference>
<dbReference type="GO" id="GO:0009311">
    <property type="term" value="P:oligosaccharide metabolic process"/>
    <property type="evidence" value="ECO:0007669"/>
    <property type="project" value="UniProtKB-UniRule"/>
</dbReference>
<dbReference type="InParanoid" id="M4C2F0"/>
<dbReference type="Proteomes" id="UP000011713">
    <property type="component" value="Unassembled WGS sequence"/>
</dbReference>
<dbReference type="Gene3D" id="2.70.98.110">
    <property type="entry name" value="Glycosyl hydrolase family 63, N-terminal domain"/>
    <property type="match status" value="1"/>
</dbReference>
<dbReference type="OMA" id="FNWYNTT"/>
<reference evidence="16" key="1">
    <citation type="journal article" date="2010" name="Science">
        <title>Signatures of adaptation to obligate biotrophy in the Hyaloperonospora arabidopsidis genome.</title>
        <authorList>
            <person name="Baxter L."/>
            <person name="Tripathy S."/>
            <person name="Ishaque N."/>
            <person name="Boot N."/>
            <person name="Cabral A."/>
            <person name="Kemen E."/>
            <person name="Thines M."/>
            <person name="Ah-Fong A."/>
            <person name="Anderson R."/>
            <person name="Badejoko W."/>
            <person name="Bittner-Eddy P."/>
            <person name="Boore J.L."/>
            <person name="Chibucos M.C."/>
            <person name="Coates M."/>
            <person name="Dehal P."/>
            <person name="Delehaunty K."/>
            <person name="Dong S."/>
            <person name="Downton P."/>
            <person name="Dumas B."/>
            <person name="Fabro G."/>
            <person name="Fronick C."/>
            <person name="Fuerstenberg S.I."/>
            <person name="Fulton L."/>
            <person name="Gaulin E."/>
            <person name="Govers F."/>
            <person name="Hughes L."/>
            <person name="Humphray S."/>
            <person name="Jiang R.H."/>
            <person name="Judelson H."/>
            <person name="Kamoun S."/>
            <person name="Kyung K."/>
            <person name="Meijer H."/>
            <person name="Minx P."/>
            <person name="Morris P."/>
            <person name="Nelson J."/>
            <person name="Phuntumart V."/>
            <person name="Qutob D."/>
            <person name="Rehmany A."/>
            <person name="Rougon-Cardoso A."/>
            <person name="Ryden P."/>
            <person name="Torto-Alalibo T."/>
            <person name="Studholme D."/>
            <person name="Wang Y."/>
            <person name="Win J."/>
            <person name="Wood J."/>
            <person name="Clifton S.W."/>
            <person name="Rogers J."/>
            <person name="Van den Ackerveken G."/>
            <person name="Jones J.D."/>
            <person name="McDowell J.M."/>
            <person name="Beynon J."/>
            <person name="Tyler B.M."/>
        </authorList>
    </citation>
    <scope>NUCLEOTIDE SEQUENCE [LARGE SCALE GENOMIC DNA]</scope>
    <source>
        <strain evidence="16">Emoy2</strain>
    </source>
</reference>
<keyword evidence="16" id="KW-1185">Reference proteome</keyword>
<keyword evidence="3 12" id="KW-0812">Transmembrane</keyword>
<evidence type="ECO:0000256" key="5">
    <source>
        <dbReference type="ARBA" id="ARBA00022824"/>
    </source>
</evidence>
<evidence type="ECO:0000256" key="11">
    <source>
        <dbReference type="ARBA" id="ARBA00038888"/>
    </source>
</evidence>
<evidence type="ECO:0000256" key="1">
    <source>
        <dbReference type="ARBA" id="ARBA00004648"/>
    </source>
</evidence>
<evidence type="ECO:0000256" key="6">
    <source>
        <dbReference type="ARBA" id="ARBA00022968"/>
    </source>
</evidence>
<dbReference type="PANTHER" id="PTHR10412">
    <property type="entry name" value="MANNOSYL-OLIGOSACCHARIDE GLUCOSIDASE"/>
    <property type="match status" value="1"/>
</dbReference>
<dbReference type="VEuPathDB" id="FungiDB:HpaG813265"/>
<keyword evidence="8 12" id="KW-0472">Membrane</keyword>
<dbReference type="GO" id="GO:0004573">
    <property type="term" value="F:Glc3Man9GlcNAc2 oligosaccharide glucosidase activity"/>
    <property type="evidence" value="ECO:0007669"/>
    <property type="project" value="UniProtKB-UniRule"/>
</dbReference>
<dbReference type="EnsemblProtists" id="HpaT813265">
    <property type="protein sequence ID" value="HpaP813265"/>
    <property type="gene ID" value="HpaG813265"/>
</dbReference>
<dbReference type="EC" id="3.2.1.106" evidence="11 12"/>
<evidence type="ECO:0000259" key="14">
    <source>
        <dbReference type="Pfam" id="PF16923"/>
    </source>
</evidence>
<keyword evidence="5 12" id="KW-0256">Endoplasmic reticulum</keyword>
<keyword evidence="7 12" id="KW-1133">Transmembrane helix</keyword>
<dbReference type="InterPro" id="IPR008928">
    <property type="entry name" value="6-hairpin_glycosidase_sf"/>
</dbReference>
<evidence type="ECO:0000313" key="16">
    <source>
        <dbReference type="Proteomes" id="UP000011713"/>
    </source>
</evidence>
<dbReference type="Pfam" id="PF16923">
    <property type="entry name" value="Glyco_hydro_63N"/>
    <property type="match status" value="1"/>
</dbReference>
<dbReference type="GO" id="GO:0006487">
    <property type="term" value="P:protein N-linked glycosylation"/>
    <property type="evidence" value="ECO:0007669"/>
    <property type="project" value="UniProtKB-UniRule"/>
</dbReference>
<dbReference type="AlphaFoldDB" id="M4C2F0"/>
<comment type="subcellular location">
    <subcellularLocation>
        <location evidence="1 12">Endoplasmic reticulum membrane</location>
        <topology evidence="1 12">Single-pass type II membrane protein</topology>
    </subcellularLocation>
</comment>
<proteinExistence type="inferred from homology"/>
<evidence type="ECO:0000256" key="4">
    <source>
        <dbReference type="ARBA" id="ARBA00022801"/>
    </source>
</evidence>
<reference evidence="15" key="2">
    <citation type="submission" date="2015-06" db="UniProtKB">
        <authorList>
            <consortium name="EnsemblProtists"/>
        </authorList>
    </citation>
    <scope>IDENTIFICATION</scope>
    <source>
        <strain evidence="15">Emoy2</strain>
    </source>
</reference>
<dbReference type="STRING" id="559515.M4C2F0"/>
<dbReference type="EMBL" id="JH598127">
    <property type="status" value="NOT_ANNOTATED_CDS"/>
    <property type="molecule type" value="Genomic_DNA"/>
</dbReference>
<keyword evidence="6" id="KW-0735">Signal-anchor</keyword>
<evidence type="ECO:0000256" key="9">
    <source>
        <dbReference type="ARBA" id="ARBA00023180"/>
    </source>
</evidence>
<feature type="domain" description="Glycosyl hydrolase family 63 N-terminal" evidence="14">
    <location>
        <begin position="75"/>
        <end position="202"/>
    </location>
</feature>
<protein>
    <recommendedName>
        <fullName evidence="11 12">Mannosyl-oligosaccharide glucosidase</fullName>
        <ecNumber evidence="11 12">3.2.1.106</ecNumber>
    </recommendedName>
</protein>
<evidence type="ECO:0000256" key="10">
    <source>
        <dbReference type="ARBA" id="ARBA00023295"/>
    </source>
</evidence>
<dbReference type="eggNOG" id="KOG2161">
    <property type="taxonomic scope" value="Eukaryota"/>
</dbReference>
<name>M4C2F0_HYAAE</name>
<comment type="catalytic activity">
    <reaction evidence="12">
        <text>N(4)-(alpha-D-Glc-(1-&gt;2)-alpha-D-Glc-(1-&gt;3)-alpha-D-Glc-(1-&gt;3)-alpha-D-Man-(1-&gt;2)-alpha-D-Man-(1-&gt;2)-alpha-D-Man-(1-&gt;3)-[alpha-D-Man-(1-&gt;2)-alpha-D-Man-(1-&gt;3)-[alpha-D-Man-(1-&gt;2)-alpha-D-Man-(1-&gt;6)]-alpha-D-Man-(1-&gt;6)]-beta-D-Man-(1-&gt;4)-beta-D-GlcNAc-(1-&gt;4)-beta-D-GlcNAc)-L-asparaginyl-[protein] + H2O = N(4)-(alpha-D-Glc-(1-&gt;3)-alpha-D-Glc-(1-&gt;3)-alpha-D-Man-(1-&gt;2)-alpha-D-Man-(1-&gt;2)-alpha-D-Man-(1-&gt;3)-[alpha-D-Man-(1-&gt;2)-alpha-D-Man-(1-&gt;3)-[alpha-D-Man-(1-&gt;2)-alpha-D-Man-(1-&gt;6)]-alpha-D-Man-(1-&gt;6)]-beta-D-Man-(1-&gt;4)-beta-D-GlcNAc-(1-&gt;4)-beta-D-GlcNAc)-L-asparaginyl-[protein] + beta-D-glucose</text>
        <dbReference type="Rhea" id="RHEA:55988"/>
        <dbReference type="Rhea" id="RHEA-COMP:12806"/>
        <dbReference type="Rhea" id="RHEA-COMP:14355"/>
        <dbReference type="ChEBI" id="CHEBI:15377"/>
        <dbReference type="ChEBI" id="CHEBI:15903"/>
        <dbReference type="ChEBI" id="CHEBI:59082"/>
        <dbReference type="ChEBI" id="CHEBI:132537"/>
        <dbReference type="EC" id="3.2.1.106"/>
    </reaction>
</comment>
<evidence type="ECO:0000259" key="13">
    <source>
        <dbReference type="Pfam" id="PF03200"/>
    </source>
</evidence>
<accession>M4C2F0</accession>
<dbReference type="InterPro" id="IPR012341">
    <property type="entry name" value="6hp_glycosidase-like_sf"/>
</dbReference>
<dbReference type="InterPro" id="IPR031631">
    <property type="entry name" value="Glyco_hydro_63N"/>
</dbReference>
<dbReference type="Pfam" id="PF03200">
    <property type="entry name" value="Glyco_hydro_63"/>
    <property type="match status" value="1"/>
</dbReference>
<dbReference type="PANTHER" id="PTHR10412:SF11">
    <property type="entry name" value="MANNOSYL-OLIGOSACCHARIDE GLUCOSIDASE"/>
    <property type="match status" value="1"/>
</dbReference>
<evidence type="ECO:0000313" key="15">
    <source>
        <dbReference type="EnsemblProtists" id="HpaP813265"/>
    </source>
</evidence>
<comment type="function">
    <text evidence="12">Cleaves the distal alpha 1,2-linked glucose residue from the Glc(3)Man(9)GlcNAc(2) oligosaccharide precursor.</text>
</comment>
<keyword evidence="9" id="KW-0325">Glycoprotein</keyword>
<organism evidence="15 16">
    <name type="scientific">Hyaloperonospora arabidopsidis (strain Emoy2)</name>
    <name type="common">Downy mildew agent</name>
    <name type="synonym">Peronospora arabidopsidis</name>
    <dbReference type="NCBI Taxonomy" id="559515"/>
    <lineage>
        <taxon>Eukaryota</taxon>
        <taxon>Sar</taxon>
        <taxon>Stramenopiles</taxon>
        <taxon>Oomycota</taxon>
        <taxon>Peronosporomycetes</taxon>
        <taxon>Peronosporales</taxon>
        <taxon>Peronosporaceae</taxon>
        <taxon>Hyaloperonospora</taxon>
    </lineage>
</organism>
<dbReference type="GO" id="GO:0005789">
    <property type="term" value="C:endoplasmic reticulum membrane"/>
    <property type="evidence" value="ECO:0007669"/>
    <property type="project" value="UniProtKB-SubCell"/>
</dbReference>